<dbReference type="PANTHER" id="PTHR33710">
    <property type="entry name" value="BNAC02G09200D PROTEIN"/>
    <property type="match status" value="1"/>
</dbReference>
<evidence type="ECO:0000256" key="1">
    <source>
        <dbReference type="SAM" id="MobiDB-lite"/>
    </source>
</evidence>
<evidence type="ECO:0008006" key="4">
    <source>
        <dbReference type="Google" id="ProtNLM"/>
    </source>
</evidence>
<gene>
    <name evidence="2" type="ORF">Cni_G02526</name>
</gene>
<dbReference type="AlphaFoldDB" id="A0AAQ3Q004"/>
<name>A0AAQ3Q004_9LILI</name>
<feature type="region of interest" description="Disordered" evidence="1">
    <location>
        <begin position="59"/>
        <end position="83"/>
    </location>
</feature>
<protein>
    <recommendedName>
        <fullName evidence="4">Reverse transcriptase</fullName>
    </recommendedName>
</protein>
<organism evidence="2 3">
    <name type="scientific">Canna indica</name>
    <name type="common">Indian-shot</name>
    <dbReference type="NCBI Taxonomy" id="4628"/>
    <lineage>
        <taxon>Eukaryota</taxon>
        <taxon>Viridiplantae</taxon>
        <taxon>Streptophyta</taxon>
        <taxon>Embryophyta</taxon>
        <taxon>Tracheophyta</taxon>
        <taxon>Spermatophyta</taxon>
        <taxon>Magnoliopsida</taxon>
        <taxon>Liliopsida</taxon>
        <taxon>Zingiberales</taxon>
        <taxon>Cannaceae</taxon>
        <taxon>Canna</taxon>
    </lineage>
</organism>
<dbReference type="Gene3D" id="3.60.10.10">
    <property type="entry name" value="Endonuclease/exonuclease/phosphatase"/>
    <property type="match status" value="1"/>
</dbReference>
<reference evidence="2 3" key="1">
    <citation type="submission" date="2023-10" db="EMBL/GenBank/DDBJ databases">
        <title>Chromosome-scale genome assembly provides insights into flower coloration mechanisms of Canna indica.</title>
        <authorList>
            <person name="Li C."/>
        </authorList>
    </citation>
    <scope>NUCLEOTIDE SEQUENCE [LARGE SCALE GENOMIC DNA]</scope>
    <source>
        <tissue evidence="2">Flower</tissue>
    </source>
</reference>
<evidence type="ECO:0000313" key="3">
    <source>
        <dbReference type="Proteomes" id="UP001327560"/>
    </source>
</evidence>
<dbReference type="SUPFAM" id="SSF56219">
    <property type="entry name" value="DNase I-like"/>
    <property type="match status" value="1"/>
</dbReference>
<keyword evidence="3" id="KW-1185">Reference proteome</keyword>
<dbReference type="InterPro" id="IPR036691">
    <property type="entry name" value="Endo/exonu/phosph_ase_sf"/>
</dbReference>
<dbReference type="PANTHER" id="PTHR33710:SF64">
    <property type="entry name" value="ENDONUCLEASE_EXONUCLEASE_PHOSPHATASE DOMAIN-CONTAINING PROTEIN"/>
    <property type="match status" value="1"/>
</dbReference>
<proteinExistence type="predicted"/>
<evidence type="ECO:0000313" key="2">
    <source>
        <dbReference type="EMBL" id="WOK93825.1"/>
    </source>
</evidence>
<accession>A0AAQ3Q004</accession>
<dbReference type="EMBL" id="CP136890">
    <property type="protein sequence ID" value="WOK93825.1"/>
    <property type="molecule type" value="Genomic_DNA"/>
</dbReference>
<dbReference type="Proteomes" id="UP001327560">
    <property type="component" value="Chromosome 1"/>
</dbReference>
<sequence length="452" mass="50345">MINDFNLQGHDADDDLDAGGSPNITSNVSGSSTLPTLVSIPWINSRLRSDLGGILSPVTTPASASVERVPSGEEDGTMSPDRGTFLVGMTCTDTTPVVDRGVEEIVPLSPKEVVKQLWLPDTAASPPLFGVADRALAPAPRHPAFDRLAALLFCRVLFREEEDHIWIRLNINLSLTDQFEPLSNMDPPSNPVSALCRACSGVQFEDPEPLSSSSALVDMAAPTITRRAGRREFFTELEELLLSTTDNLILGNDFSITRFANERRNCSGFPRDSAKLSSLIADHYLIDLPIKGKTFTWSNNQQPPGLAKLDRILISSSIFQALPPAFVIGGERELSDHNALIFRPAHSFGSRNRSFRLECLWLDNVAFRNIILSVWSEPNRGESATTRWICRWKRLRNIILLWAEQFRKNRNVERKNLEYDIENLNVKTENSTLSVMELSTLKTLKGNLDLVY</sequence>
<feature type="region of interest" description="Disordered" evidence="1">
    <location>
        <begin position="1"/>
        <end position="30"/>
    </location>
</feature>